<gene>
    <name evidence="2" type="ORF">MELIAE_LOCUS2703</name>
</gene>
<evidence type="ECO:0000313" key="3">
    <source>
        <dbReference type="Proteomes" id="UP001154078"/>
    </source>
</evidence>
<evidence type="ECO:0000313" key="2">
    <source>
        <dbReference type="EMBL" id="CAH0549611.1"/>
    </source>
</evidence>
<evidence type="ECO:0000256" key="1">
    <source>
        <dbReference type="SAM" id="SignalP"/>
    </source>
</evidence>
<dbReference type="Proteomes" id="UP001154078">
    <property type="component" value="Chromosome 11"/>
</dbReference>
<dbReference type="EMBL" id="OV121142">
    <property type="protein sequence ID" value="CAH0549611.1"/>
    <property type="molecule type" value="Genomic_DNA"/>
</dbReference>
<dbReference type="PANTHER" id="PTHR21398:SF4">
    <property type="entry name" value="AGAP002980-PA"/>
    <property type="match status" value="1"/>
</dbReference>
<organism evidence="2 3">
    <name type="scientific">Brassicogethes aeneus</name>
    <name type="common">Rape pollen beetle</name>
    <name type="synonym">Meligethes aeneus</name>
    <dbReference type="NCBI Taxonomy" id="1431903"/>
    <lineage>
        <taxon>Eukaryota</taxon>
        <taxon>Metazoa</taxon>
        <taxon>Ecdysozoa</taxon>
        <taxon>Arthropoda</taxon>
        <taxon>Hexapoda</taxon>
        <taxon>Insecta</taxon>
        <taxon>Pterygota</taxon>
        <taxon>Neoptera</taxon>
        <taxon>Endopterygota</taxon>
        <taxon>Coleoptera</taxon>
        <taxon>Polyphaga</taxon>
        <taxon>Cucujiformia</taxon>
        <taxon>Nitidulidae</taxon>
        <taxon>Meligethinae</taxon>
        <taxon>Brassicogethes</taxon>
    </lineage>
</organism>
<keyword evidence="1" id="KW-0732">Signal</keyword>
<protein>
    <submittedName>
        <fullName evidence="2">Uncharacterized protein</fullName>
    </submittedName>
</protein>
<dbReference type="Pfam" id="PF07841">
    <property type="entry name" value="DM4_12"/>
    <property type="match status" value="1"/>
</dbReference>
<feature type="chain" id="PRO_5040430711" evidence="1">
    <location>
        <begin position="21"/>
        <end position="200"/>
    </location>
</feature>
<dbReference type="InterPro" id="IPR006631">
    <property type="entry name" value="DM4_12"/>
</dbReference>
<proteinExistence type="predicted"/>
<feature type="signal peptide" evidence="1">
    <location>
        <begin position="1"/>
        <end position="20"/>
    </location>
</feature>
<name>A0A9P0AVX4_BRAAE</name>
<dbReference type="SMART" id="SM00718">
    <property type="entry name" value="DM4_12"/>
    <property type="match status" value="1"/>
</dbReference>
<dbReference type="AlphaFoldDB" id="A0A9P0AVX4"/>
<accession>A0A9P0AVX4</accession>
<sequence>MTLLLSKIFIVSHILAIVFCNKSHNVTKRALLFPRNTVLQFTYGLSVPLVLPRRSINLSLCAQVNYNEPSQLSALHTKVISAREKSNFDISREFFYKYIMAFLDSFGINGEECLLRTICEISECPMHATDSNLLEKIVHFMFTPSLEIDTQTSNITKSNLNFEEKLILAEKIGKNKGSCDKEYSECVISLVDLFTSKYIV</sequence>
<reference evidence="2" key="1">
    <citation type="submission" date="2021-12" db="EMBL/GenBank/DDBJ databases">
        <authorList>
            <person name="King R."/>
        </authorList>
    </citation>
    <scope>NUCLEOTIDE SEQUENCE</scope>
</reference>
<dbReference type="OrthoDB" id="8186940at2759"/>
<dbReference type="PANTHER" id="PTHR21398">
    <property type="entry name" value="AGAP007094-PA"/>
    <property type="match status" value="1"/>
</dbReference>
<keyword evidence="3" id="KW-1185">Reference proteome</keyword>